<feature type="binding site" evidence="16">
    <location>
        <position position="187"/>
    </location>
    <ligand>
        <name>Mg(2+)</name>
        <dbReference type="ChEBI" id="CHEBI:18420"/>
    </ligand>
</feature>
<feature type="binding site" evidence="14">
    <location>
        <position position="474"/>
    </location>
    <ligand>
        <name>substrate</name>
    </ligand>
</feature>
<dbReference type="PROSITE" id="PS00802">
    <property type="entry name" value="TRANSKETOLASE_2"/>
    <property type="match status" value="1"/>
</dbReference>
<feature type="binding site" evidence="15">
    <location>
        <position position="438"/>
    </location>
    <ligand>
        <name>thiamine diphosphate</name>
        <dbReference type="ChEBI" id="CHEBI:58937"/>
    </ligand>
</feature>
<evidence type="ECO:0000256" key="12">
    <source>
        <dbReference type="NCBIfam" id="TIGR00232"/>
    </source>
</evidence>
<feature type="binding site" evidence="15">
    <location>
        <position position="261"/>
    </location>
    <ligand>
        <name>thiamine diphosphate</name>
        <dbReference type="ChEBI" id="CHEBI:58937"/>
    </ligand>
</feature>
<dbReference type="PANTHER" id="PTHR43522">
    <property type="entry name" value="TRANSKETOLASE"/>
    <property type="match status" value="1"/>
</dbReference>
<dbReference type="InterPro" id="IPR055152">
    <property type="entry name" value="Transketolase-like_C_2"/>
</dbReference>
<dbReference type="SUPFAM" id="SSF52922">
    <property type="entry name" value="TK C-terminal domain-like"/>
    <property type="match status" value="1"/>
</dbReference>
<dbReference type="PANTHER" id="PTHR43522:SF2">
    <property type="entry name" value="TRANSKETOLASE 1-RELATED"/>
    <property type="match status" value="1"/>
</dbReference>
<dbReference type="FunFam" id="3.40.50.970:FF:000003">
    <property type="entry name" value="Transketolase"/>
    <property type="match status" value="1"/>
</dbReference>
<feature type="binding site" evidence="14">
    <location>
        <position position="261"/>
    </location>
    <ligand>
        <name>substrate</name>
    </ligand>
</feature>
<feature type="binding site" evidence="14">
    <location>
        <position position="470"/>
    </location>
    <ligand>
        <name>substrate</name>
    </ligand>
</feature>
<feature type="site" description="Important for catalytic activity" evidence="17">
    <location>
        <position position="261"/>
    </location>
</feature>
<feature type="binding site" evidence="14">
    <location>
        <position position="358"/>
    </location>
    <ligand>
        <name>substrate</name>
    </ligand>
</feature>
<evidence type="ECO:0000256" key="2">
    <source>
        <dbReference type="ARBA" id="ARBA00001941"/>
    </source>
</evidence>
<evidence type="ECO:0000256" key="6">
    <source>
        <dbReference type="ARBA" id="ARBA00022679"/>
    </source>
</evidence>
<dbReference type="GO" id="GO:0046872">
    <property type="term" value="F:metal ion binding"/>
    <property type="evidence" value="ECO:0007669"/>
    <property type="project" value="UniProtKB-KW"/>
</dbReference>
<evidence type="ECO:0000313" key="21">
    <source>
        <dbReference type="Proteomes" id="UP000295341"/>
    </source>
</evidence>
<gene>
    <name evidence="20" type="ORF">DFR24_3612</name>
</gene>
<keyword evidence="8 18" id="KW-0106">Calcium</keyword>
<comment type="function">
    <text evidence="18">Catalyzes the transfer of a two-carbon ketol group from a ketose donor to an aldose acceptor, via a covalent intermediate with the cofactor thiamine pyrophosphate.</text>
</comment>
<evidence type="ECO:0000313" key="20">
    <source>
        <dbReference type="EMBL" id="TDU26583.1"/>
    </source>
</evidence>
<dbReference type="InterPro" id="IPR029061">
    <property type="entry name" value="THDP-binding"/>
</dbReference>
<evidence type="ECO:0000256" key="18">
    <source>
        <dbReference type="RuleBase" id="RU004996"/>
    </source>
</evidence>
<evidence type="ECO:0000256" key="8">
    <source>
        <dbReference type="ARBA" id="ARBA00022837"/>
    </source>
</evidence>
<keyword evidence="6 18" id="KW-0808">Transferase</keyword>
<feature type="binding site" evidence="15">
    <location>
        <position position="66"/>
    </location>
    <ligand>
        <name>thiamine diphosphate</name>
        <dbReference type="ChEBI" id="CHEBI:58937"/>
    </ligand>
</feature>
<dbReference type="CDD" id="cd07033">
    <property type="entry name" value="TPP_PYR_DXS_TK_like"/>
    <property type="match status" value="1"/>
</dbReference>
<dbReference type="InterPro" id="IPR049557">
    <property type="entry name" value="Transketolase_CS"/>
</dbReference>
<evidence type="ECO:0000256" key="3">
    <source>
        <dbReference type="ARBA" id="ARBA00007131"/>
    </source>
</evidence>
<feature type="binding site" evidence="14">
    <location>
        <position position="26"/>
    </location>
    <ligand>
        <name>substrate</name>
    </ligand>
</feature>
<evidence type="ECO:0000256" key="9">
    <source>
        <dbReference type="ARBA" id="ARBA00022842"/>
    </source>
</evidence>
<evidence type="ECO:0000256" key="16">
    <source>
        <dbReference type="PIRSR" id="PIRSR605478-4"/>
    </source>
</evidence>
<evidence type="ECO:0000256" key="13">
    <source>
        <dbReference type="PIRSR" id="PIRSR605478-1"/>
    </source>
</evidence>
<dbReference type="EMBL" id="SOBT01000010">
    <property type="protein sequence ID" value="TDU26583.1"/>
    <property type="molecule type" value="Genomic_DNA"/>
</dbReference>
<protein>
    <recommendedName>
        <fullName evidence="5 12">Transketolase</fullName>
        <ecNumber evidence="5 12">2.2.1.1</ecNumber>
    </recommendedName>
</protein>
<evidence type="ECO:0000256" key="5">
    <source>
        <dbReference type="ARBA" id="ARBA00013152"/>
    </source>
</evidence>
<dbReference type="PROSITE" id="PS00801">
    <property type="entry name" value="TRANSKETOLASE_1"/>
    <property type="match status" value="1"/>
</dbReference>
<dbReference type="GO" id="GO:0004802">
    <property type="term" value="F:transketolase activity"/>
    <property type="evidence" value="ECO:0007669"/>
    <property type="project" value="UniProtKB-UniRule"/>
</dbReference>
<dbReference type="Proteomes" id="UP000295341">
    <property type="component" value="Unassembled WGS sequence"/>
</dbReference>
<feature type="binding site" evidence="16">
    <location>
        <position position="185"/>
    </location>
    <ligand>
        <name>Mg(2+)</name>
        <dbReference type="ChEBI" id="CHEBI:18420"/>
    </ligand>
</feature>
<feature type="binding site" evidence="14">
    <location>
        <position position="385"/>
    </location>
    <ligand>
        <name>substrate</name>
    </ligand>
</feature>
<comment type="similarity">
    <text evidence="3 18">Belongs to the transketolase family.</text>
</comment>
<dbReference type="SMART" id="SM00861">
    <property type="entry name" value="Transket_pyr"/>
    <property type="match status" value="1"/>
</dbReference>
<dbReference type="Pfam" id="PF00456">
    <property type="entry name" value="Transketolase_N"/>
    <property type="match status" value="1"/>
</dbReference>
<comment type="cofactor">
    <cofactor evidence="2">
        <name>Co(2+)</name>
        <dbReference type="ChEBI" id="CHEBI:48828"/>
    </cofactor>
</comment>
<dbReference type="InterPro" id="IPR033247">
    <property type="entry name" value="Transketolase_fam"/>
</dbReference>
<feature type="binding site" evidence="14">
    <location>
        <position position="521"/>
    </location>
    <ligand>
        <name>substrate</name>
    </ligand>
</feature>
<feature type="domain" description="Transketolase-like pyrimidine-binding" evidence="19">
    <location>
        <begin position="355"/>
        <end position="527"/>
    </location>
</feature>
<evidence type="ECO:0000256" key="1">
    <source>
        <dbReference type="ARBA" id="ARBA00001913"/>
    </source>
</evidence>
<evidence type="ECO:0000256" key="15">
    <source>
        <dbReference type="PIRSR" id="PIRSR605478-3"/>
    </source>
</evidence>
<comment type="caution">
    <text evidence="20">The sequence shown here is derived from an EMBL/GenBank/DDBJ whole genome shotgun (WGS) entry which is preliminary data.</text>
</comment>
<evidence type="ECO:0000259" key="19">
    <source>
        <dbReference type="SMART" id="SM00861"/>
    </source>
</evidence>
<proteinExistence type="inferred from homology"/>
<dbReference type="CDD" id="cd02012">
    <property type="entry name" value="TPP_TK"/>
    <property type="match status" value="1"/>
</dbReference>
<feature type="binding site" evidence="15">
    <location>
        <position position="156"/>
    </location>
    <ligand>
        <name>thiamine diphosphate</name>
        <dbReference type="ChEBI" id="CHEBI:58937"/>
    </ligand>
</feature>
<evidence type="ECO:0000256" key="10">
    <source>
        <dbReference type="ARBA" id="ARBA00023052"/>
    </source>
</evidence>
<dbReference type="OrthoDB" id="8732661at2"/>
<dbReference type="AlphaFoldDB" id="A0A4R7NZ19"/>
<comment type="catalytic activity">
    <reaction evidence="11 18">
        <text>D-sedoheptulose 7-phosphate + D-glyceraldehyde 3-phosphate = aldehydo-D-ribose 5-phosphate + D-xylulose 5-phosphate</text>
        <dbReference type="Rhea" id="RHEA:10508"/>
        <dbReference type="ChEBI" id="CHEBI:57483"/>
        <dbReference type="ChEBI" id="CHEBI:57737"/>
        <dbReference type="ChEBI" id="CHEBI:58273"/>
        <dbReference type="ChEBI" id="CHEBI:59776"/>
        <dbReference type="EC" id="2.2.1.1"/>
    </reaction>
</comment>
<dbReference type="Pfam" id="PF22613">
    <property type="entry name" value="Transketolase_C_1"/>
    <property type="match status" value="1"/>
</dbReference>
<dbReference type="InterPro" id="IPR020826">
    <property type="entry name" value="Transketolase_BS"/>
</dbReference>
<dbReference type="SUPFAM" id="SSF52518">
    <property type="entry name" value="Thiamin diphosphate-binding fold (THDP-binding)"/>
    <property type="match status" value="2"/>
</dbReference>
<keyword evidence="7 16" id="KW-0479">Metal-binding</keyword>
<dbReference type="FunFam" id="3.40.50.920:FF:000003">
    <property type="entry name" value="Transketolase"/>
    <property type="match status" value="1"/>
</dbReference>
<keyword evidence="21" id="KW-1185">Reference proteome</keyword>
<name>A0A4R7NZ19_9GAMM</name>
<evidence type="ECO:0000256" key="14">
    <source>
        <dbReference type="PIRSR" id="PIRSR605478-2"/>
    </source>
</evidence>
<reference evidence="20 21" key="1">
    <citation type="submission" date="2019-03" db="EMBL/GenBank/DDBJ databases">
        <title>Genomic Encyclopedia of Type Strains, Phase IV (KMG-IV): sequencing the most valuable type-strain genomes for metagenomic binning, comparative biology and taxonomic classification.</title>
        <authorList>
            <person name="Goeker M."/>
        </authorList>
    </citation>
    <scope>NUCLEOTIDE SEQUENCE [LARGE SCALE GENOMIC DNA]</scope>
    <source>
        <strain evidence="20 21">DSM 26377</strain>
    </source>
</reference>
<evidence type="ECO:0000256" key="17">
    <source>
        <dbReference type="PIRSR" id="PIRSR605478-5"/>
    </source>
</evidence>
<feature type="binding site" evidence="15">
    <location>
        <position position="185"/>
    </location>
    <ligand>
        <name>thiamine diphosphate</name>
        <dbReference type="ChEBI" id="CHEBI:58937"/>
    </ligand>
</feature>
<organism evidence="20 21">
    <name type="scientific">Panacagrimonas perspica</name>
    <dbReference type="NCBI Taxonomy" id="381431"/>
    <lineage>
        <taxon>Bacteria</taxon>
        <taxon>Pseudomonadati</taxon>
        <taxon>Pseudomonadota</taxon>
        <taxon>Gammaproteobacteria</taxon>
        <taxon>Nevskiales</taxon>
        <taxon>Nevskiaceae</taxon>
        <taxon>Panacagrimonas</taxon>
    </lineage>
</organism>
<evidence type="ECO:0000256" key="11">
    <source>
        <dbReference type="ARBA" id="ARBA00049473"/>
    </source>
</evidence>
<keyword evidence="9 16" id="KW-0460">Magnesium</keyword>
<comment type="subunit">
    <text evidence="4 18">Homodimer.</text>
</comment>
<comment type="cofactor">
    <cofactor evidence="18">
        <name>Mg(2+)</name>
        <dbReference type="ChEBI" id="CHEBI:18420"/>
    </cofactor>
    <cofactor evidence="18">
        <name>Ca(2+)</name>
        <dbReference type="ChEBI" id="CHEBI:29108"/>
    </cofactor>
    <cofactor evidence="18">
        <name>Mn(2+)</name>
        <dbReference type="ChEBI" id="CHEBI:29035"/>
    </cofactor>
    <cofactor evidence="18">
        <name>Co(2+)</name>
        <dbReference type="ChEBI" id="CHEBI:48828"/>
    </cofactor>
    <text evidence="18">Binds 1 Mg(2+) ion per subunit. Can also utilize other divalent metal cations, such as Ca(2+), Mn(2+) and Co(2+).</text>
</comment>
<dbReference type="InterPro" id="IPR005475">
    <property type="entry name" value="Transketolase-like_Pyr-bd"/>
</dbReference>
<keyword evidence="10 15" id="KW-0786">Thiamine pyrophosphate</keyword>
<feature type="binding site" evidence="16">
    <location>
        <position position="155"/>
    </location>
    <ligand>
        <name>Mg(2+)</name>
        <dbReference type="ChEBI" id="CHEBI:18420"/>
    </ligand>
</feature>
<dbReference type="Pfam" id="PF02779">
    <property type="entry name" value="Transket_pyr"/>
    <property type="match status" value="1"/>
</dbReference>
<feature type="binding site" evidence="14">
    <location>
        <position position="462"/>
    </location>
    <ligand>
        <name>substrate</name>
    </ligand>
</feature>
<dbReference type="NCBIfam" id="TIGR00232">
    <property type="entry name" value="tktlase_bact"/>
    <property type="match status" value="1"/>
</dbReference>
<evidence type="ECO:0000256" key="4">
    <source>
        <dbReference type="ARBA" id="ARBA00011738"/>
    </source>
</evidence>
<dbReference type="FunFam" id="3.40.50.970:FF:000004">
    <property type="entry name" value="Transketolase"/>
    <property type="match status" value="1"/>
</dbReference>
<comment type="cofactor">
    <cofactor evidence="1">
        <name>Ca(2+)</name>
        <dbReference type="ChEBI" id="CHEBI:29108"/>
    </cofactor>
</comment>
<feature type="active site" description="Proton donor" evidence="13">
    <location>
        <position position="412"/>
    </location>
</feature>
<dbReference type="InterPro" id="IPR009014">
    <property type="entry name" value="Transketo_C/PFOR_II"/>
</dbReference>
<dbReference type="InterPro" id="IPR005478">
    <property type="entry name" value="Transketolase_bac-like"/>
</dbReference>
<accession>A0A4R7NZ19</accession>
<dbReference type="InterPro" id="IPR005474">
    <property type="entry name" value="Transketolase_N"/>
</dbReference>
<dbReference type="EC" id="2.2.1.1" evidence="5 12"/>
<dbReference type="Gene3D" id="3.40.50.970">
    <property type="match status" value="2"/>
</dbReference>
<dbReference type="GO" id="GO:0005829">
    <property type="term" value="C:cytosol"/>
    <property type="evidence" value="ECO:0007669"/>
    <property type="project" value="TreeGrafter"/>
</dbReference>
<evidence type="ECO:0000256" key="7">
    <source>
        <dbReference type="ARBA" id="ARBA00022723"/>
    </source>
</evidence>
<feature type="site" description="Important for catalytic activity" evidence="17">
    <location>
        <position position="26"/>
    </location>
</feature>
<feature type="binding site" evidence="15">
    <location>
        <begin position="114"/>
        <end position="116"/>
    </location>
    <ligand>
        <name>thiamine diphosphate</name>
        <dbReference type="ChEBI" id="CHEBI:58937"/>
    </ligand>
</feature>
<dbReference type="Gene3D" id="3.40.50.920">
    <property type="match status" value="1"/>
</dbReference>
<dbReference type="GO" id="GO:0009052">
    <property type="term" value="P:pentose-phosphate shunt, non-oxidative branch"/>
    <property type="evidence" value="ECO:0007669"/>
    <property type="project" value="UniProtKB-ARBA"/>
</dbReference>
<sequence>MTTRLDLANAIRALAMDGVQKANSGHPGMPMGMADIAEVLWNDFLQHDPKDPKWFNRDRFVVSNGHGSMLLYALLHLTGYDLPIEELKNFRQLKSKTPGHPENFVTAGVETTTGPLGQGLANAVGMAIAERVLAARFNRDGYNVVDHRTFVFVGDGCLMEGISHEACSLAGVLGLGKLTVLYDDNNISIDGEVHDWFHDDTPARFEAYGWEVVRNVNGHDPHEIKIALETASRSVSKPTLICCKTVIGFGSPNKQGKESSHGSPLGDAEIALARTQLNWPHAPFEIPAEIRAGWDASSKGSERSTAWKQLLDRYVAAFPVEGAELKRRIAGELPADWAQNVDAAIAQLAAGDKPVATRKSSQNALEAIAPKLPELIGGSADLSESNCTLWKGATPSRAGNPTGNYFFYGVREFGMSAAMNGMVLHGGIIPYGGTFLVFSDYARNALRMAALMKIGTIFVFTHDSIGLGEDGPTHQAVEHVSSLRLIPNMETWRPADAFETAIAWRAAIERRNGPSAFALSRQNLPPQPRAANHAVDALKGGYVLLEPASSPQAILIATGSEVSLAVDAAKKLNAAGKAVRVVSIPCAERFLKQDAAYRESVLPAAIKARVSVEAGITMYWRGFVGDAGIAMGVDTFGESAPAPALFKHFGLTVEGVVANVEKLLA</sequence>
<comment type="cofactor">
    <cofactor evidence="15">
        <name>thiamine diphosphate</name>
        <dbReference type="ChEBI" id="CHEBI:58937"/>
    </cofactor>
    <text evidence="15">Binds 1 thiamine pyrophosphate per subunit. During the reaction, the substrate forms a covalent intermediate with the cofactor.</text>
</comment>
<comment type="cofactor">
    <cofactor evidence="16">
        <name>Mg(2+)</name>
        <dbReference type="ChEBI" id="CHEBI:18420"/>
    </cofactor>
    <text evidence="16">Binds 1 Mg(2+) ion per subunit. Can also utilize other divalent metal cations, such as Ca(2+), Mn(2+) and Co(2+).</text>
</comment>
<dbReference type="RefSeq" id="WP_133882772.1">
    <property type="nucleotide sequence ID" value="NZ_MWIN01000007.1"/>
</dbReference>